<keyword evidence="4" id="KW-1185">Reference proteome</keyword>
<protein>
    <submittedName>
        <fullName evidence="2">8.9 kDa basic salivary peptide</fullName>
    </submittedName>
</protein>
<sequence>MKTTVVLSLALISLVLAFPAQDSGEADSSVDKIIRQPTEPCWPFWFGLGPAIPPAWFRGQNSSNFRPHITRPRICSWPVIQNGTIRAPLNETVLY</sequence>
<evidence type="ECO:0000256" key="1">
    <source>
        <dbReference type="SAM" id="SignalP"/>
    </source>
</evidence>
<reference evidence="2" key="1">
    <citation type="submission" date="2007-03" db="EMBL/GenBank/DDBJ databases">
        <title>Annotation of Culex pipiens quinquefasciatus.</title>
        <authorList>
            <consortium name="The Broad Institute Genome Sequencing Platform"/>
            <person name="Atkinson P.W."/>
            <person name="Hemingway J."/>
            <person name="Christensen B.M."/>
            <person name="Higgs S."/>
            <person name="Kodira C."/>
            <person name="Hannick L."/>
            <person name="Megy K."/>
            <person name="O'Leary S."/>
            <person name="Pearson M."/>
            <person name="Haas B.J."/>
            <person name="Mauceli E."/>
            <person name="Wortman J.R."/>
            <person name="Lee N.H."/>
            <person name="Guigo R."/>
            <person name="Stanke M."/>
            <person name="Alvarado L."/>
            <person name="Amedeo P."/>
            <person name="Antoine C.H."/>
            <person name="Arensburger P."/>
            <person name="Bidwell S.L."/>
            <person name="Crawford M."/>
            <person name="Camaro F."/>
            <person name="Devon K."/>
            <person name="Engels R."/>
            <person name="Hammond M."/>
            <person name="Howarth C."/>
            <person name="Koehrsen M."/>
            <person name="Lawson D."/>
            <person name="Montgomery P."/>
            <person name="Nene V."/>
            <person name="Nusbaum C."/>
            <person name="Puiu D."/>
            <person name="Romero-Severson J."/>
            <person name="Severson D.W."/>
            <person name="Shumway M."/>
            <person name="Sisk P."/>
            <person name="Stolte C."/>
            <person name="Zeng Q."/>
            <person name="Eisenstadt E."/>
            <person name="Fraser-Liggett C."/>
            <person name="Strausberg R."/>
            <person name="Galagan J."/>
            <person name="Birren B."/>
            <person name="Collins F.H."/>
        </authorList>
    </citation>
    <scope>NUCLEOTIDE SEQUENCE [LARGE SCALE GENOMIC DNA]</scope>
    <source>
        <strain evidence="2">JHB</strain>
    </source>
</reference>
<organism>
    <name type="scientific">Culex quinquefasciatus</name>
    <name type="common">Southern house mosquito</name>
    <name type="synonym">Culex pungens</name>
    <dbReference type="NCBI Taxonomy" id="7176"/>
    <lineage>
        <taxon>Eukaryota</taxon>
        <taxon>Metazoa</taxon>
        <taxon>Ecdysozoa</taxon>
        <taxon>Arthropoda</taxon>
        <taxon>Hexapoda</taxon>
        <taxon>Insecta</taxon>
        <taxon>Pterygota</taxon>
        <taxon>Neoptera</taxon>
        <taxon>Endopterygota</taxon>
        <taxon>Diptera</taxon>
        <taxon>Nematocera</taxon>
        <taxon>Culicoidea</taxon>
        <taxon>Culicidae</taxon>
        <taxon>Culicinae</taxon>
        <taxon>Culicini</taxon>
        <taxon>Culex</taxon>
        <taxon>Culex</taxon>
    </lineage>
</organism>
<evidence type="ECO:0000313" key="4">
    <source>
        <dbReference type="Proteomes" id="UP000002320"/>
    </source>
</evidence>
<gene>
    <name evidence="3" type="primary">6039877</name>
    <name evidence="2" type="ORF">CpipJ_CPIJ007452</name>
</gene>
<proteinExistence type="predicted"/>
<keyword evidence="1" id="KW-0732">Signal</keyword>
<name>B0WKZ3_CULQU</name>
<dbReference type="EnsemblMetazoa" id="CPIJ007452-RA">
    <property type="protein sequence ID" value="CPIJ007452-PA"/>
    <property type="gene ID" value="CPIJ007452"/>
</dbReference>
<feature type="signal peptide" evidence="1">
    <location>
        <begin position="1"/>
        <end position="17"/>
    </location>
</feature>
<evidence type="ECO:0000313" key="3">
    <source>
        <dbReference type="EnsemblMetazoa" id="CPIJ007452-PA"/>
    </source>
</evidence>
<dbReference type="HOGENOM" id="CLU_2374815_0_0_1"/>
<evidence type="ECO:0000313" key="2">
    <source>
        <dbReference type="EMBL" id="EDS30133.1"/>
    </source>
</evidence>
<dbReference type="VEuPathDB" id="VectorBase:CPIJ007452"/>
<dbReference type="EMBL" id="DS231978">
    <property type="protein sequence ID" value="EDS30133.1"/>
    <property type="molecule type" value="Genomic_DNA"/>
</dbReference>
<dbReference type="AlphaFoldDB" id="B0WKZ3"/>
<dbReference type="InParanoid" id="B0WKZ3"/>
<reference evidence="3" key="2">
    <citation type="submission" date="2021-02" db="UniProtKB">
        <authorList>
            <consortium name="EnsemblMetazoa"/>
        </authorList>
    </citation>
    <scope>IDENTIFICATION</scope>
    <source>
        <strain evidence="3">JHB</strain>
    </source>
</reference>
<dbReference type="KEGG" id="cqu:CpipJ_CPIJ007452"/>
<feature type="chain" id="PRO_5011408172" evidence="1">
    <location>
        <begin position="18"/>
        <end position="95"/>
    </location>
</feature>
<dbReference type="Proteomes" id="UP000002320">
    <property type="component" value="Unassembled WGS sequence"/>
</dbReference>
<accession>B0WKZ3</accession>